<proteinExistence type="predicted"/>
<accession>A0ABN9ASL1</accession>
<dbReference type="EMBL" id="CATNWA010001055">
    <property type="protein sequence ID" value="CAI9538998.1"/>
    <property type="molecule type" value="Genomic_DNA"/>
</dbReference>
<keyword evidence="2" id="KW-1185">Reference proteome</keyword>
<protein>
    <recommendedName>
        <fullName evidence="3">EB domain-containing protein</fullName>
    </recommendedName>
</protein>
<evidence type="ECO:0008006" key="3">
    <source>
        <dbReference type="Google" id="ProtNLM"/>
    </source>
</evidence>
<gene>
    <name evidence="1" type="ORF">SPARVUS_LOCUS1511761</name>
</gene>
<reference evidence="1" key="1">
    <citation type="submission" date="2023-05" db="EMBL/GenBank/DDBJ databases">
        <authorList>
            <person name="Stuckert A."/>
        </authorList>
    </citation>
    <scope>NUCLEOTIDE SEQUENCE</scope>
</reference>
<dbReference type="Proteomes" id="UP001162483">
    <property type="component" value="Unassembled WGS sequence"/>
</dbReference>
<evidence type="ECO:0000313" key="1">
    <source>
        <dbReference type="EMBL" id="CAI9538998.1"/>
    </source>
</evidence>
<organism evidence="1 2">
    <name type="scientific">Staurois parvus</name>
    <dbReference type="NCBI Taxonomy" id="386267"/>
    <lineage>
        <taxon>Eukaryota</taxon>
        <taxon>Metazoa</taxon>
        <taxon>Chordata</taxon>
        <taxon>Craniata</taxon>
        <taxon>Vertebrata</taxon>
        <taxon>Euteleostomi</taxon>
        <taxon>Amphibia</taxon>
        <taxon>Batrachia</taxon>
        <taxon>Anura</taxon>
        <taxon>Neobatrachia</taxon>
        <taxon>Ranoidea</taxon>
        <taxon>Ranidae</taxon>
        <taxon>Staurois</taxon>
    </lineage>
</organism>
<sequence length="81" mass="8523">PIIGIPLLTSCQADSSGDIYTDHQGTDAQCPDGQCSPISATCQCTSMPHISADLSHLSVPTISFSQCRLSVPVSDAYQCHI</sequence>
<name>A0ABN9ASL1_9NEOB</name>
<evidence type="ECO:0000313" key="2">
    <source>
        <dbReference type="Proteomes" id="UP001162483"/>
    </source>
</evidence>
<feature type="non-terminal residue" evidence="1">
    <location>
        <position position="1"/>
    </location>
</feature>
<comment type="caution">
    <text evidence="1">The sequence shown here is derived from an EMBL/GenBank/DDBJ whole genome shotgun (WGS) entry which is preliminary data.</text>
</comment>